<reference evidence="2 3" key="1">
    <citation type="submission" date="2019-05" db="EMBL/GenBank/DDBJ databases">
        <title>Another draft genome of Portunus trituberculatus and its Hox gene families provides insights of decapod evolution.</title>
        <authorList>
            <person name="Jeong J.-H."/>
            <person name="Song I."/>
            <person name="Kim S."/>
            <person name="Choi T."/>
            <person name="Kim D."/>
            <person name="Ryu S."/>
            <person name="Kim W."/>
        </authorList>
    </citation>
    <scope>NUCLEOTIDE SEQUENCE [LARGE SCALE GENOMIC DNA]</scope>
    <source>
        <tissue evidence="2">Muscle</tissue>
    </source>
</reference>
<evidence type="ECO:0000256" key="1">
    <source>
        <dbReference type="SAM" id="MobiDB-lite"/>
    </source>
</evidence>
<organism evidence="2 3">
    <name type="scientific">Portunus trituberculatus</name>
    <name type="common">Swimming crab</name>
    <name type="synonym">Neptunus trituberculatus</name>
    <dbReference type="NCBI Taxonomy" id="210409"/>
    <lineage>
        <taxon>Eukaryota</taxon>
        <taxon>Metazoa</taxon>
        <taxon>Ecdysozoa</taxon>
        <taxon>Arthropoda</taxon>
        <taxon>Crustacea</taxon>
        <taxon>Multicrustacea</taxon>
        <taxon>Malacostraca</taxon>
        <taxon>Eumalacostraca</taxon>
        <taxon>Eucarida</taxon>
        <taxon>Decapoda</taxon>
        <taxon>Pleocyemata</taxon>
        <taxon>Brachyura</taxon>
        <taxon>Eubrachyura</taxon>
        <taxon>Portunoidea</taxon>
        <taxon>Portunidae</taxon>
        <taxon>Portuninae</taxon>
        <taxon>Portunus</taxon>
    </lineage>
</organism>
<name>A0A5B7IXK9_PORTR</name>
<keyword evidence="3" id="KW-1185">Reference proteome</keyword>
<protein>
    <submittedName>
        <fullName evidence="2">Uncharacterized protein</fullName>
    </submittedName>
</protein>
<feature type="region of interest" description="Disordered" evidence="1">
    <location>
        <begin position="1"/>
        <end position="58"/>
    </location>
</feature>
<feature type="compositionally biased region" description="Polar residues" evidence="1">
    <location>
        <begin position="15"/>
        <end position="36"/>
    </location>
</feature>
<dbReference type="AlphaFoldDB" id="A0A5B7IXK9"/>
<evidence type="ECO:0000313" key="3">
    <source>
        <dbReference type="Proteomes" id="UP000324222"/>
    </source>
</evidence>
<dbReference type="EMBL" id="VSRR010080376">
    <property type="protein sequence ID" value="MPC89240.1"/>
    <property type="molecule type" value="Genomic_DNA"/>
</dbReference>
<sequence>MSRDTTHAGRIRTTARISQVQQCSGGINQSDTSTSGGEKGRPAGRDEKGREARGDEGR</sequence>
<comment type="caution">
    <text evidence="2">The sequence shown here is derived from an EMBL/GenBank/DDBJ whole genome shotgun (WGS) entry which is preliminary data.</text>
</comment>
<accession>A0A5B7IXK9</accession>
<feature type="compositionally biased region" description="Basic and acidic residues" evidence="1">
    <location>
        <begin position="38"/>
        <end position="58"/>
    </location>
</feature>
<proteinExistence type="predicted"/>
<dbReference type="Proteomes" id="UP000324222">
    <property type="component" value="Unassembled WGS sequence"/>
</dbReference>
<gene>
    <name evidence="2" type="ORF">E2C01_084177</name>
</gene>
<evidence type="ECO:0000313" key="2">
    <source>
        <dbReference type="EMBL" id="MPC89240.1"/>
    </source>
</evidence>